<dbReference type="InParanoid" id="A0A0V0QHK0"/>
<accession>A0A0V0QHK0</accession>
<evidence type="ECO:0000256" key="4">
    <source>
        <dbReference type="ARBA" id="ARBA00022989"/>
    </source>
</evidence>
<comment type="similarity">
    <text evidence="2">Belongs to the CLPTM1 family.</text>
</comment>
<dbReference type="GO" id="GO:0012505">
    <property type="term" value="C:endomembrane system"/>
    <property type="evidence" value="ECO:0007669"/>
    <property type="project" value="TreeGrafter"/>
</dbReference>
<keyword evidence="9" id="KW-1185">Reference proteome</keyword>
<gene>
    <name evidence="8" type="ORF">PPERSA_01423</name>
</gene>
<evidence type="ECO:0000256" key="7">
    <source>
        <dbReference type="SAM" id="Phobius"/>
    </source>
</evidence>
<keyword evidence="4 7" id="KW-1133">Transmembrane helix</keyword>
<feature type="transmembrane region" description="Helical" evidence="7">
    <location>
        <begin position="1149"/>
        <end position="1168"/>
    </location>
</feature>
<evidence type="ECO:0000256" key="6">
    <source>
        <dbReference type="SAM" id="MobiDB-lite"/>
    </source>
</evidence>
<dbReference type="GO" id="GO:0016020">
    <property type="term" value="C:membrane"/>
    <property type="evidence" value="ECO:0007669"/>
    <property type="project" value="UniProtKB-SubCell"/>
</dbReference>
<evidence type="ECO:0000256" key="1">
    <source>
        <dbReference type="ARBA" id="ARBA00004141"/>
    </source>
</evidence>
<protein>
    <recommendedName>
        <fullName evidence="10">Cleft lip and palate transmembrane 1</fullName>
    </recommendedName>
</protein>
<sequence length="1423" mass="171055">MGLPLLSEGNCSRIYYDNLEYLTKEEIQQNGQMLDFIIDNFFDLKLEEENSNKQNQNQKDQLNKKQLVDVTNINNYNDIQDLEIKNKVQKREQISYKICHFLNDFVFKLFREIDLVQQYWHRMDGVLEFIKDFIMGGENQKQFVIQSDILENLLLIFLEENSVQDIELDYDKILKDENFDYQIFEQQYFKIQQNIEENENINRNYSFNGFDFTDNAEQSDYKHTLNEQKSQSSFQNNNRQRYSQKIIQQFFEKIGFLSGLILCSYLDLEQKKLIMLLNSNQQIFDENQPLSLQCVKEIKSCETEYLTKNNVLYGLRRCFINQNQNQDKNQMKFSKKARKYLESEIFCQRIFQDYSRSPWENICDNNSDFFILYYIIMSYQNSTFSMQCSTFIVQGLKCGNNIYLENYIKLAYHLLLLDDTDFQQRIESIMGYASPKFEEFNEKQIFGSYLIKQSFQDQIYDFKSTLQDIQGQCLLQLIMENYQEKKSEDTVLMGYFAQDAKKLLKEFQIKINILGDKKQFHNMLYYYKTLGIKYIVQENIFSGVYKPYILGQTIQEKIIKQLKINEDITIQEIGVECFYMESLPKKTGGNQSFQQTNKHQLRNELKMQQNEDIFYTNNKYIALNNIRPENELTQFLFSQSLIDQKNGYILLWNKAERQLYKLKDDIHLYKNELIYKNIKEIKSQSNFNSIDSQEFKQEKSDKELKENDNLNEKSEIFKKLLNQVPQVDFEECVRYFKIINNSEQKLKVNLKFDYPQLKDFGDEFYGQGVQEGILYERDKKEKNKFKISKESYQISRGLNDNYLILEKGFGQNQQYFYGKISFLVKENCEQILFKQTKKIPTMNWSQYEWKVESQQQQQQQQPQAPRLPIGKMVLGYMILNFIMSTFAPAQDPKQNLGVIGNYVQDSELFDLEIAVMKGEEEIQSWKEYNITYDFSFDNFREHNFTLNYEQLYTQPYPIISISLSSQQRDLIIYNETEIIKIIEKKDQAELKNLLFDEYNEEDEIRKQEQQRIKKEEFRPKEFVPHHAPKFYIYFIKDINSYNKNAVPPPFNKLELIREGNATYYIPFIDSTNWWLRQKEMIPINDGEQDREYSIQVQFDTYWSFKFMIQHSLMNQNQMYKDMGIDADGLGMGEEAYDMIKEMLVENNPYYLAITFAVSILHSLFEFLAMKNDVMFWRNLESHKGISVRSLYTNFFMDIIIFMYLLDSEETSMMILVPSFIEIFITIWKIMKTTRLERRSYFPYVKILPRQNIYMETTDKYDKYAIKWMYIILLPCFIGYLIYSLYNDEHKGWYSYVLNSMVGFIYLFGFVNMTPQLYINYKLKSVDHLPWRTMIYKFLNTIVDDFFAFAISMPWLKRLSCFRDDLIFCIYIYQRWIYKVDPRRTQYGFVKDEVVLKKPENVDNNENQEQNKQEQKSAQEKKSQ</sequence>
<reference evidence="8 9" key="1">
    <citation type="journal article" date="2015" name="Sci. Rep.">
        <title>Genome of the facultative scuticociliatosis pathogen Pseudocohnilembus persalinus provides insight into its virulence through horizontal gene transfer.</title>
        <authorList>
            <person name="Xiong J."/>
            <person name="Wang G."/>
            <person name="Cheng J."/>
            <person name="Tian M."/>
            <person name="Pan X."/>
            <person name="Warren A."/>
            <person name="Jiang C."/>
            <person name="Yuan D."/>
            <person name="Miao W."/>
        </authorList>
    </citation>
    <scope>NUCLEOTIDE SEQUENCE [LARGE SCALE GENOMIC DNA]</scope>
    <source>
        <strain evidence="8">36N120E</strain>
    </source>
</reference>
<evidence type="ECO:0008006" key="10">
    <source>
        <dbReference type="Google" id="ProtNLM"/>
    </source>
</evidence>
<evidence type="ECO:0000256" key="2">
    <source>
        <dbReference type="ARBA" id="ARBA00009310"/>
    </source>
</evidence>
<feature type="transmembrane region" description="Helical" evidence="7">
    <location>
        <begin position="1211"/>
        <end position="1230"/>
    </location>
</feature>
<feature type="transmembrane region" description="Helical" evidence="7">
    <location>
        <begin position="1189"/>
        <end position="1205"/>
    </location>
</feature>
<name>A0A0V0QHK0_PSEPJ</name>
<dbReference type="Proteomes" id="UP000054937">
    <property type="component" value="Unassembled WGS sequence"/>
</dbReference>
<feature type="region of interest" description="Disordered" evidence="6">
    <location>
        <begin position="1399"/>
        <end position="1423"/>
    </location>
</feature>
<dbReference type="Pfam" id="PF05602">
    <property type="entry name" value="CLPTM1"/>
    <property type="match status" value="1"/>
</dbReference>
<evidence type="ECO:0000313" key="9">
    <source>
        <dbReference type="Proteomes" id="UP000054937"/>
    </source>
</evidence>
<organism evidence="8 9">
    <name type="scientific">Pseudocohnilembus persalinus</name>
    <name type="common">Ciliate</name>
    <dbReference type="NCBI Taxonomy" id="266149"/>
    <lineage>
        <taxon>Eukaryota</taxon>
        <taxon>Sar</taxon>
        <taxon>Alveolata</taxon>
        <taxon>Ciliophora</taxon>
        <taxon>Intramacronucleata</taxon>
        <taxon>Oligohymenophorea</taxon>
        <taxon>Scuticociliatia</taxon>
        <taxon>Philasterida</taxon>
        <taxon>Pseudocohnilembidae</taxon>
        <taxon>Pseudocohnilembus</taxon>
    </lineage>
</organism>
<evidence type="ECO:0000256" key="3">
    <source>
        <dbReference type="ARBA" id="ARBA00022692"/>
    </source>
</evidence>
<evidence type="ECO:0000256" key="5">
    <source>
        <dbReference type="ARBA" id="ARBA00023136"/>
    </source>
</evidence>
<dbReference type="PANTHER" id="PTHR21347">
    <property type="entry name" value="CLEFT LIP AND PALATE ASSOCIATED TRANSMEMBRANE PROTEIN-RELATED"/>
    <property type="match status" value="1"/>
</dbReference>
<dbReference type="EMBL" id="LDAU01000170">
    <property type="protein sequence ID" value="KRX01520.1"/>
    <property type="molecule type" value="Genomic_DNA"/>
</dbReference>
<comment type="subcellular location">
    <subcellularLocation>
        <location evidence="1">Membrane</location>
        <topology evidence="1">Multi-pass membrane protein</topology>
    </subcellularLocation>
</comment>
<feature type="transmembrane region" description="Helical" evidence="7">
    <location>
        <begin position="1291"/>
        <end position="1312"/>
    </location>
</feature>
<feature type="compositionally biased region" description="Basic and acidic residues" evidence="6">
    <location>
        <begin position="1408"/>
        <end position="1423"/>
    </location>
</feature>
<dbReference type="InterPro" id="IPR008429">
    <property type="entry name" value="CLPTM1"/>
</dbReference>
<comment type="caution">
    <text evidence="8">The sequence shown here is derived from an EMBL/GenBank/DDBJ whole genome shotgun (WGS) entry which is preliminary data.</text>
</comment>
<feature type="transmembrane region" description="Helical" evidence="7">
    <location>
        <begin position="1267"/>
        <end position="1285"/>
    </location>
</feature>
<evidence type="ECO:0000313" key="8">
    <source>
        <dbReference type="EMBL" id="KRX01520.1"/>
    </source>
</evidence>
<proteinExistence type="inferred from homology"/>
<dbReference type="PANTHER" id="PTHR21347:SF0">
    <property type="entry name" value="LIPID SCRAMBLASE CLPTM1L"/>
    <property type="match status" value="1"/>
</dbReference>
<keyword evidence="3 7" id="KW-0812">Transmembrane</keyword>
<dbReference type="OrthoDB" id="378564at2759"/>
<keyword evidence="5 7" id="KW-0472">Membrane</keyword>